<name>A0ABW0ZYR8_9ACTN</name>
<comment type="caution">
    <text evidence="1">The sequence shown here is derived from an EMBL/GenBank/DDBJ whole genome shotgun (WGS) entry which is preliminary data.</text>
</comment>
<dbReference type="SUPFAM" id="SSF56112">
    <property type="entry name" value="Protein kinase-like (PK-like)"/>
    <property type="match status" value="1"/>
</dbReference>
<evidence type="ECO:0008006" key="3">
    <source>
        <dbReference type="Google" id="ProtNLM"/>
    </source>
</evidence>
<evidence type="ECO:0000313" key="2">
    <source>
        <dbReference type="Proteomes" id="UP001596074"/>
    </source>
</evidence>
<dbReference type="Gene3D" id="1.10.510.10">
    <property type="entry name" value="Transferase(Phosphotransferase) domain 1"/>
    <property type="match status" value="1"/>
</dbReference>
<accession>A0ABW0ZYR8</accession>
<keyword evidence="2" id="KW-1185">Reference proteome</keyword>
<dbReference type="EMBL" id="JBHSON010000024">
    <property type="protein sequence ID" value="MFC5747658.1"/>
    <property type="molecule type" value="Genomic_DNA"/>
</dbReference>
<proteinExistence type="predicted"/>
<evidence type="ECO:0000313" key="1">
    <source>
        <dbReference type="EMBL" id="MFC5747658.1"/>
    </source>
</evidence>
<protein>
    <recommendedName>
        <fullName evidence="3">Protein kinase domain-containing protein</fullName>
    </recommendedName>
</protein>
<dbReference type="RefSeq" id="WP_378283277.1">
    <property type="nucleotide sequence ID" value="NZ_JBHSON010000024.1"/>
</dbReference>
<organism evidence="1 2">
    <name type="scientific">Actinomadura rugatobispora</name>
    <dbReference type="NCBI Taxonomy" id="1994"/>
    <lineage>
        <taxon>Bacteria</taxon>
        <taxon>Bacillati</taxon>
        <taxon>Actinomycetota</taxon>
        <taxon>Actinomycetes</taxon>
        <taxon>Streptosporangiales</taxon>
        <taxon>Thermomonosporaceae</taxon>
        <taxon>Actinomadura</taxon>
    </lineage>
</organism>
<gene>
    <name evidence="1" type="ORF">ACFPZN_18685</name>
</gene>
<sequence>MRLGVKVGGRYELTHGPIRGGRVARDTELGRAVVLKRVESTTAFKARALARFSHRHVVTLYDAVRGRGRSWLVLEYVPSGSLDRWPTIEPELAARVGAQIADAATGTAPPATSR</sequence>
<dbReference type="Proteomes" id="UP001596074">
    <property type="component" value="Unassembled WGS sequence"/>
</dbReference>
<dbReference type="InterPro" id="IPR011009">
    <property type="entry name" value="Kinase-like_dom_sf"/>
</dbReference>
<reference evidence="2" key="1">
    <citation type="journal article" date="2019" name="Int. J. Syst. Evol. Microbiol.">
        <title>The Global Catalogue of Microorganisms (GCM) 10K type strain sequencing project: providing services to taxonomists for standard genome sequencing and annotation.</title>
        <authorList>
            <consortium name="The Broad Institute Genomics Platform"/>
            <consortium name="The Broad Institute Genome Sequencing Center for Infectious Disease"/>
            <person name="Wu L."/>
            <person name="Ma J."/>
        </authorList>
    </citation>
    <scope>NUCLEOTIDE SEQUENCE [LARGE SCALE GENOMIC DNA]</scope>
    <source>
        <strain evidence="2">KCTC 42087</strain>
    </source>
</reference>